<feature type="compositionally biased region" description="Low complexity" evidence="1">
    <location>
        <begin position="234"/>
        <end position="243"/>
    </location>
</feature>
<feature type="compositionally biased region" description="Pro residues" evidence="1">
    <location>
        <begin position="202"/>
        <end position="233"/>
    </location>
</feature>
<accession>A0A1G9E816</accession>
<evidence type="ECO:0000313" key="3">
    <source>
        <dbReference type="Proteomes" id="UP000199202"/>
    </source>
</evidence>
<dbReference type="Proteomes" id="UP000199202">
    <property type="component" value="Unassembled WGS sequence"/>
</dbReference>
<evidence type="ECO:0000313" key="2">
    <source>
        <dbReference type="EMBL" id="SDK72289.1"/>
    </source>
</evidence>
<dbReference type="EMBL" id="FNDJ01000018">
    <property type="protein sequence ID" value="SDK72289.1"/>
    <property type="molecule type" value="Genomic_DNA"/>
</dbReference>
<organism evidence="2 3">
    <name type="scientific">Nonomuraea jiangxiensis</name>
    <dbReference type="NCBI Taxonomy" id="633440"/>
    <lineage>
        <taxon>Bacteria</taxon>
        <taxon>Bacillati</taxon>
        <taxon>Actinomycetota</taxon>
        <taxon>Actinomycetes</taxon>
        <taxon>Streptosporangiales</taxon>
        <taxon>Streptosporangiaceae</taxon>
        <taxon>Nonomuraea</taxon>
    </lineage>
</organism>
<keyword evidence="3" id="KW-1185">Reference proteome</keyword>
<gene>
    <name evidence="2" type="ORF">SAMN05421869_11869</name>
</gene>
<dbReference type="AlphaFoldDB" id="A0A1G9E816"/>
<name>A0A1G9E816_9ACTN</name>
<protein>
    <submittedName>
        <fullName evidence="2">Uncharacterized protein</fullName>
    </submittedName>
</protein>
<proteinExistence type="predicted"/>
<feature type="region of interest" description="Disordered" evidence="1">
    <location>
        <begin position="1"/>
        <end position="42"/>
    </location>
</feature>
<reference evidence="2 3" key="1">
    <citation type="submission" date="2016-10" db="EMBL/GenBank/DDBJ databases">
        <authorList>
            <person name="de Groot N.N."/>
        </authorList>
    </citation>
    <scope>NUCLEOTIDE SEQUENCE [LARGE SCALE GENOMIC DNA]</scope>
    <source>
        <strain evidence="2 3">CGMCC 4.6533</strain>
    </source>
</reference>
<sequence>MRRGGGSGIRGAQRAGRRARDTPHRSLPTQRHLAPQGLGGAPCTRHISRDCAADVGHAVPRRAGRRAWGHAACHAIGRRMWDTRCHAGLGGGPGDTPHPTRLGQWTWDAHPKGGSEPGTRHTGHWRRTDICRPTGLAAHPGHASYGGSRALSRRASHGWMASGHVTGRWDRSAAESRMPSLCVLASPRPWPLTPAGRRPAAARPPPGRRPAPARPPPGRRPAPARPPPGPRPAPARLRPRMPAGGPGSVSQARPSVRGSQPVRAVCGPVCAPCGPPVPPCDRRSHGWAFYGPSYGWLIPDVGLWAVLWSALVRRWGLCPVPSAVGPLWCRRLGARQEGR</sequence>
<evidence type="ECO:0000256" key="1">
    <source>
        <dbReference type="SAM" id="MobiDB-lite"/>
    </source>
</evidence>
<feature type="region of interest" description="Disordered" evidence="1">
    <location>
        <begin position="186"/>
        <end position="258"/>
    </location>
</feature>